<evidence type="ECO:0000313" key="2">
    <source>
        <dbReference type="Proteomes" id="UP000324222"/>
    </source>
</evidence>
<proteinExistence type="predicted"/>
<gene>
    <name evidence="1" type="ORF">E2C01_049259</name>
</gene>
<evidence type="ECO:0000313" key="1">
    <source>
        <dbReference type="EMBL" id="MPC55327.1"/>
    </source>
</evidence>
<dbReference type="Proteomes" id="UP000324222">
    <property type="component" value="Unassembled WGS sequence"/>
</dbReference>
<keyword evidence="2" id="KW-1185">Reference proteome</keyword>
<reference evidence="1 2" key="1">
    <citation type="submission" date="2019-05" db="EMBL/GenBank/DDBJ databases">
        <title>Another draft genome of Portunus trituberculatus and its Hox gene families provides insights of decapod evolution.</title>
        <authorList>
            <person name="Jeong J.-H."/>
            <person name="Song I."/>
            <person name="Kim S."/>
            <person name="Choi T."/>
            <person name="Kim D."/>
            <person name="Ryu S."/>
            <person name="Kim W."/>
        </authorList>
    </citation>
    <scope>NUCLEOTIDE SEQUENCE [LARGE SCALE GENOMIC DNA]</scope>
    <source>
        <tissue evidence="1">Muscle</tissue>
    </source>
</reference>
<accession>A0A5B7GDE0</accession>
<comment type="caution">
    <text evidence="1">The sequence shown here is derived from an EMBL/GenBank/DDBJ whole genome shotgun (WGS) entry which is preliminary data.</text>
</comment>
<name>A0A5B7GDE0_PORTR</name>
<dbReference type="EMBL" id="VSRR010013081">
    <property type="protein sequence ID" value="MPC55327.1"/>
    <property type="molecule type" value="Genomic_DNA"/>
</dbReference>
<protein>
    <submittedName>
        <fullName evidence="1">Uncharacterized protein</fullName>
    </submittedName>
</protein>
<sequence length="124" mass="13250">MVSFTRSVSHCSTKALVAGLSGDFLTVTVLTLLHPSQHGQCQGRHASFHHWLLRAAAWRLRAITVASAVSPSLTAQHCSSSFSSSTSELVTGLSTCPTASSRINGIHCLRTCIRILPRSIHASL</sequence>
<organism evidence="1 2">
    <name type="scientific">Portunus trituberculatus</name>
    <name type="common">Swimming crab</name>
    <name type="synonym">Neptunus trituberculatus</name>
    <dbReference type="NCBI Taxonomy" id="210409"/>
    <lineage>
        <taxon>Eukaryota</taxon>
        <taxon>Metazoa</taxon>
        <taxon>Ecdysozoa</taxon>
        <taxon>Arthropoda</taxon>
        <taxon>Crustacea</taxon>
        <taxon>Multicrustacea</taxon>
        <taxon>Malacostraca</taxon>
        <taxon>Eumalacostraca</taxon>
        <taxon>Eucarida</taxon>
        <taxon>Decapoda</taxon>
        <taxon>Pleocyemata</taxon>
        <taxon>Brachyura</taxon>
        <taxon>Eubrachyura</taxon>
        <taxon>Portunoidea</taxon>
        <taxon>Portunidae</taxon>
        <taxon>Portuninae</taxon>
        <taxon>Portunus</taxon>
    </lineage>
</organism>
<dbReference type="AlphaFoldDB" id="A0A5B7GDE0"/>